<dbReference type="Pfam" id="PF20086">
    <property type="entry name" value="DUF6478"/>
    <property type="match status" value="1"/>
</dbReference>
<name>A0ABX0G663_9RHOB</name>
<sequence>MAGWIARRIEGWHQRRTEARWARLAEAAPDLDSVELRALRNEARAMRRQLDRVIQVSEARLAVPPLGAGLPQMPLGTDWSWRPDAWRGPLSDSGAVAAGARTALGEGVALYHDCPLGEVAVRQVRNQAPEDRAPFGLVVDVFGFRGSFLSLALNLPEAAIAGLRSRHLVRAELVMDCDRPVKAFARLNVKHGPNLAQPVSALPEAGRDRLAEFDLAYADLNDRRIERAWLDLIFNDPAMTRIAIRDVVVSRRPRAEL</sequence>
<gene>
    <name evidence="1" type="ORF">G8O29_06420</name>
</gene>
<dbReference type="EMBL" id="JAANHS010000003">
    <property type="protein sequence ID" value="NHB76377.1"/>
    <property type="molecule type" value="Genomic_DNA"/>
</dbReference>
<dbReference type="RefSeq" id="WP_166402402.1">
    <property type="nucleotide sequence ID" value="NZ_JAANHS010000003.1"/>
</dbReference>
<evidence type="ECO:0000313" key="1">
    <source>
        <dbReference type="EMBL" id="NHB76377.1"/>
    </source>
</evidence>
<proteinExistence type="predicted"/>
<reference evidence="1 2" key="1">
    <citation type="journal article" date="2022" name="Microorganisms">
        <title>Genome Sequence and Characterization of a Xanthorhodopsin-Containing, Aerobic Anoxygenic Phototrophic Rhodobacter Species, Isolated from Mesophilic Conditions at Yellowstone National Park.</title>
        <authorList>
            <person name="Kyndt J.A."/>
            <person name="Robertson S."/>
            <person name="Shoffstall I.B."/>
            <person name="Ramaley R.F."/>
            <person name="Meyer T.E."/>
        </authorList>
    </citation>
    <scope>NUCLEOTIDE SEQUENCE [LARGE SCALE GENOMIC DNA]</scope>
    <source>
        <strain evidence="1 2">M37P</strain>
    </source>
</reference>
<dbReference type="InterPro" id="IPR045514">
    <property type="entry name" value="DUF6478"/>
</dbReference>
<comment type="caution">
    <text evidence="1">The sequence shown here is derived from an EMBL/GenBank/DDBJ whole genome shotgun (WGS) entry which is preliminary data.</text>
</comment>
<keyword evidence="2" id="KW-1185">Reference proteome</keyword>
<dbReference type="Proteomes" id="UP001515660">
    <property type="component" value="Unassembled WGS sequence"/>
</dbReference>
<evidence type="ECO:0000313" key="2">
    <source>
        <dbReference type="Proteomes" id="UP001515660"/>
    </source>
</evidence>
<organism evidence="1 2">
    <name type="scientific">Rhodobacter calidifons</name>
    <dbReference type="NCBI Taxonomy" id="2715277"/>
    <lineage>
        <taxon>Bacteria</taxon>
        <taxon>Pseudomonadati</taxon>
        <taxon>Pseudomonadota</taxon>
        <taxon>Alphaproteobacteria</taxon>
        <taxon>Rhodobacterales</taxon>
        <taxon>Rhodobacter group</taxon>
        <taxon>Rhodobacter</taxon>
    </lineage>
</organism>
<accession>A0ABX0G663</accession>
<protein>
    <submittedName>
        <fullName evidence="1">Uncharacterized protein</fullName>
    </submittedName>
</protein>